<comment type="caution">
    <text evidence="2">The sequence shown here is derived from an EMBL/GenBank/DDBJ whole genome shotgun (WGS) entry which is preliminary data.</text>
</comment>
<sequence length="193" mass="21892">MCEIDSRYQPLFSSHCASNYTLTARITDRTENGHIHRMACQKVLIVLMAVMIICVYTTMGMNTIQVNSLPCEPCQHDELPLWHFKKMSPICGPCGVLFGAEFEYCCHTIVTFLARLVTPDYGTIAAKATLKFEKQQKTLEMDTITKPGFLQLQSKVFIISLLQQDKVGADICTWDCTETTKKWQSLLELITIL</sequence>
<evidence type="ECO:0000313" key="2">
    <source>
        <dbReference type="EMBL" id="CAG2220895.1"/>
    </source>
</evidence>
<proteinExistence type="predicted"/>
<organism evidence="2 3">
    <name type="scientific">Mytilus edulis</name>
    <name type="common">Blue mussel</name>
    <dbReference type="NCBI Taxonomy" id="6550"/>
    <lineage>
        <taxon>Eukaryota</taxon>
        <taxon>Metazoa</taxon>
        <taxon>Spiralia</taxon>
        <taxon>Lophotrochozoa</taxon>
        <taxon>Mollusca</taxon>
        <taxon>Bivalvia</taxon>
        <taxon>Autobranchia</taxon>
        <taxon>Pteriomorphia</taxon>
        <taxon>Mytilida</taxon>
        <taxon>Mytiloidea</taxon>
        <taxon>Mytilidae</taxon>
        <taxon>Mytilinae</taxon>
        <taxon>Mytilus</taxon>
    </lineage>
</organism>
<dbReference type="AlphaFoldDB" id="A0A8S3SKP2"/>
<protein>
    <submittedName>
        <fullName evidence="2">Uncharacterized protein</fullName>
    </submittedName>
</protein>
<evidence type="ECO:0000256" key="1">
    <source>
        <dbReference type="SAM" id="Phobius"/>
    </source>
</evidence>
<dbReference type="Proteomes" id="UP000683360">
    <property type="component" value="Unassembled WGS sequence"/>
</dbReference>
<keyword evidence="1" id="KW-0472">Membrane</keyword>
<accession>A0A8S3SKP2</accession>
<keyword evidence="3" id="KW-1185">Reference proteome</keyword>
<keyword evidence="1" id="KW-1133">Transmembrane helix</keyword>
<name>A0A8S3SKP2_MYTED</name>
<gene>
    <name evidence="2" type="ORF">MEDL_34327</name>
</gene>
<evidence type="ECO:0000313" key="3">
    <source>
        <dbReference type="Proteomes" id="UP000683360"/>
    </source>
</evidence>
<feature type="transmembrane region" description="Helical" evidence="1">
    <location>
        <begin position="43"/>
        <end position="64"/>
    </location>
</feature>
<reference evidence="2" key="1">
    <citation type="submission" date="2021-03" db="EMBL/GenBank/DDBJ databases">
        <authorList>
            <person name="Bekaert M."/>
        </authorList>
    </citation>
    <scope>NUCLEOTIDE SEQUENCE</scope>
</reference>
<dbReference type="EMBL" id="CAJPWZ010001673">
    <property type="protein sequence ID" value="CAG2220895.1"/>
    <property type="molecule type" value="Genomic_DNA"/>
</dbReference>
<keyword evidence="1" id="KW-0812">Transmembrane</keyword>